<evidence type="ECO:0000256" key="2">
    <source>
        <dbReference type="ARBA" id="ARBA00022801"/>
    </source>
</evidence>
<dbReference type="PROSITE" id="PS51462">
    <property type="entry name" value="NUDIX"/>
    <property type="match status" value="1"/>
</dbReference>
<gene>
    <name evidence="4" type="ORF">LIQ10_19525</name>
</gene>
<sequence length="125" mass="13975">PKLDSRGAVFKGDKILLVQESDGRWSIPGGWVDALASVKENTIRELQEEAGIEAQIVKVIAILDRNIHNTPRYAYGITKIFIECSYLGGAFKPNIETLDSGYFSLDELPELAEEKVTLEQIKMCF</sequence>
<comment type="cofactor">
    <cofactor evidence="1">
        <name>Mg(2+)</name>
        <dbReference type="ChEBI" id="CHEBI:18420"/>
    </cofactor>
</comment>
<proteinExistence type="predicted"/>
<reference evidence="4" key="1">
    <citation type="submission" date="2021-10" db="EMBL/GenBank/DDBJ databases">
        <title>Collection of gut derived symbiotic bacterial strains cultured from healthy donors.</title>
        <authorList>
            <person name="Lin H."/>
            <person name="Littmann E."/>
            <person name="Claire K."/>
            <person name="Pamer E."/>
        </authorList>
    </citation>
    <scope>NUCLEOTIDE SEQUENCE</scope>
    <source>
        <strain evidence="4">MSK.23.4</strain>
    </source>
</reference>
<feature type="non-terminal residue" evidence="4">
    <location>
        <position position="1"/>
    </location>
</feature>
<evidence type="ECO:0000313" key="5">
    <source>
        <dbReference type="Proteomes" id="UP001297422"/>
    </source>
</evidence>
<dbReference type="GO" id="GO:0016787">
    <property type="term" value="F:hydrolase activity"/>
    <property type="evidence" value="ECO:0007669"/>
    <property type="project" value="UniProtKB-KW"/>
</dbReference>
<dbReference type="InterPro" id="IPR015797">
    <property type="entry name" value="NUDIX_hydrolase-like_dom_sf"/>
</dbReference>
<dbReference type="CDD" id="cd18889">
    <property type="entry name" value="NUDIX_ADPRase"/>
    <property type="match status" value="1"/>
</dbReference>
<comment type="caution">
    <text evidence="4">The sequence shown here is derived from an EMBL/GenBank/DDBJ whole genome shotgun (WGS) entry which is preliminary data.</text>
</comment>
<accession>A0AAJ1ESM5</accession>
<dbReference type="Pfam" id="PF00293">
    <property type="entry name" value="NUDIX"/>
    <property type="match status" value="1"/>
</dbReference>
<name>A0AAJ1ESM5_MEDGN</name>
<organism evidence="4 5">
    <name type="scientific">Mediterraneibacter gnavus</name>
    <name type="common">Ruminococcus gnavus</name>
    <dbReference type="NCBI Taxonomy" id="33038"/>
    <lineage>
        <taxon>Bacteria</taxon>
        <taxon>Bacillati</taxon>
        <taxon>Bacillota</taxon>
        <taxon>Clostridia</taxon>
        <taxon>Lachnospirales</taxon>
        <taxon>Lachnospiraceae</taxon>
        <taxon>Mediterraneibacter</taxon>
    </lineage>
</organism>
<dbReference type="InterPro" id="IPR000086">
    <property type="entry name" value="NUDIX_hydrolase_dom"/>
</dbReference>
<dbReference type="Proteomes" id="UP001297422">
    <property type="component" value="Unassembled WGS sequence"/>
</dbReference>
<evidence type="ECO:0000256" key="1">
    <source>
        <dbReference type="ARBA" id="ARBA00001946"/>
    </source>
</evidence>
<dbReference type="AlphaFoldDB" id="A0AAJ1ESM5"/>
<keyword evidence="2" id="KW-0378">Hydrolase</keyword>
<protein>
    <submittedName>
        <fullName evidence="4">NUDIX domain-containing protein</fullName>
    </submittedName>
</protein>
<dbReference type="EMBL" id="JAJBNC010000139">
    <property type="protein sequence ID" value="MCB5495877.1"/>
    <property type="molecule type" value="Genomic_DNA"/>
</dbReference>
<dbReference type="PANTHER" id="PTHR43046:SF16">
    <property type="entry name" value="ADP-RIBOSE PYROPHOSPHATASE YJHB-RELATED"/>
    <property type="match status" value="1"/>
</dbReference>
<dbReference type="PANTHER" id="PTHR43046">
    <property type="entry name" value="GDP-MANNOSE MANNOSYL HYDROLASE"/>
    <property type="match status" value="1"/>
</dbReference>
<evidence type="ECO:0000313" key="4">
    <source>
        <dbReference type="EMBL" id="MCB5495877.1"/>
    </source>
</evidence>
<feature type="non-terminal residue" evidence="4">
    <location>
        <position position="125"/>
    </location>
</feature>
<dbReference type="Gene3D" id="3.90.79.10">
    <property type="entry name" value="Nucleoside Triphosphate Pyrophosphohydrolase"/>
    <property type="match status" value="1"/>
</dbReference>
<evidence type="ECO:0000259" key="3">
    <source>
        <dbReference type="PROSITE" id="PS51462"/>
    </source>
</evidence>
<dbReference type="SUPFAM" id="SSF55811">
    <property type="entry name" value="Nudix"/>
    <property type="match status" value="1"/>
</dbReference>
<dbReference type="RefSeq" id="WP_226973470.1">
    <property type="nucleotide sequence ID" value="NZ_JAJBNC010000139.1"/>
</dbReference>
<feature type="domain" description="Nudix hydrolase" evidence="3">
    <location>
        <begin position="1"/>
        <end position="125"/>
    </location>
</feature>